<dbReference type="EMBL" id="KN824277">
    <property type="protein sequence ID" value="KIM34380.1"/>
    <property type="molecule type" value="Genomic_DNA"/>
</dbReference>
<evidence type="ECO:0000259" key="8">
    <source>
        <dbReference type="PROSITE" id="PS51214"/>
    </source>
</evidence>
<evidence type="ECO:0000256" key="5">
    <source>
        <dbReference type="PIRNR" id="PIRNR005673"/>
    </source>
</evidence>
<proteinExistence type="inferred from homology"/>
<dbReference type="FunFam" id="1.25.10.10:FF:000021">
    <property type="entry name" value="Importin subunit alpha"/>
    <property type="match status" value="1"/>
</dbReference>
<feature type="repeat" description="ARM" evidence="6">
    <location>
        <begin position="95"/>
        <end position="137"/>
    </location>
</feature>
<dbReference type="SMART" id="SM00185">
    <property type="entry name" value="ARM"/>
    <property type="match status" value="8"/>
</dbReference>
<dbReference type="Proteomes" id="UP000054097">
    <property type="component" value="Unassembled WGS sequence"/>
</dbReference>
<evidence type="ECO:0000313" key="9">
    <source>
        <dbReference type="EMBL" id="KIM34380.1"/>
    </source>
</evidence>
<dbReference type="Pfam" id="PF00514">
    <property type="entry name" value="Arm"/>
    <property type="match status" value="6"/>
</dbReference>
<keyword evidence="10" id="KW-1185">Reference proteome</keyword>
<dbReference type="InterPro" id="IPR011989">
    <property type="entry name" value="ARM-like"/>
</dbReference>
<evidence type="ECO:0000313" key="10">
    <source>
        <dbReference type="Proteomes" id="UP000054097"/>
    </source>
</evidence>
<dbReference type="HOGENOM" id="CLU_018084_6_0_1"/>
<dbReference type="PANTHER" id="PTHR23316">
    <property type="entry name" value="IMPORTIN ALPHA"/>
    <property type="match status" value="1"/>
</dbReference>
<keyword evidence="3" id="KW-0677">Repeat</keyword>
<reference evidence="10" key="2">
    <citation type="submission" date="2015-01" db="EMBL/GenBank/DDBJ databases">
        <title>Evolutionary Origins and Diversification of the Mycorrhizal Mutualists.</title>
        <authorList>
            <consortium name="DOE Joint Genome Institute"/>
            <consortium name="Mycorrhizal Genomics Consortium"/>
            <person name="Kohler A."/>
            <person name="Kuo A."/>
            <person name="Nagy L.G."/>
            <person name="Floudas D."/>
            <person name="Copeland A."/>
            <person name="Barry K.W."/>
            <person name="Cichocki N."/>
            <person name="Veneault-Fourrey C."/>
            <person name="LaButti K."/>
            <person name="Lindquist E.A."/>
            <person name="Lipzen A."/>
            <person name="Lundell T."/>
            <person name="Morin E."/>
            <person name="Murat C."/>
            <person name="Riley R."/>
            <person name="Ohm R."/>
            <person name="Sun H."/>
            <person name="Tunlid A."/>
            <person name="Henrissat B."/>
            <person name="Grigoriev I.V."/>
            <person name="Hibbett D.S."/>
            <person name="Martin F."/>
        </authorList>
    </citation>
    <scope>NUCLEOTIDE SEQUENCE [LARGE SCALE GENOMIC DNA]</scope>
    <source>
        <strain evidence="10">MAFF 305830</strain>
    </source>
</reference>
<evidence type="ECO:0000256" key="1">
    <source>
        <dbReference type="ARBA" id="ARBA00010394"/>
    </source>
</evidence>
<evidence type="ECO:0000256" key="2">
    <source>
        <dbReference type="ARBA" id="ARBA00022448"/>
    </source>
</evidence>
<dbReference type="InterPro" id="IPR002652">
    <property type="entry name" value="Importin-a_IBB"/>
</dbReference>
<dbReference type="InterPro" id="IPR016024">
    <property type="entry name" value="ARM-type_fold"/>
</dbReference>
<feature type="region of interest" description="Disordered" evidence="7">
    <location>
        <begin position="1"/>
        <end position="45"/>
    </location>
</feature>
<dbReference type="InterPro" id="IPR036975">
    <property type="entry name" value="Importin-a_IBB_sf"/>
</dbReference>
<evidence type="ECO:0000256" key="7">
    <source>
        <dbReference type="SAM" id="MobiDB-lite"/>
    </source>
</evidence>
<dbReference type="Gene3D" id="1.20.5.690">
    <property type="entry name" value="Importin-alpha, importin-beta-binding domain"/>
    <property type="match status" value="1"/>
</dbReference>
<dbReference type="OrthoDB" id="29145at2759"/>
<gene>
    <name evidence="9" type="ORF">M408DRAFT_13894</name>
</gene>
<comment type="similarity">
    <text evidence="1 5">Belongs to the importin alpha family.</text>
</comment>
<dbReference type="STRING" id="933852.A0A0C3BC22"/>
<sequence>MSSNEVRKRREEQQVEIRRQKREENLAKRRNIYPSDNNGIDSDDEAAGEWEAQGPTLAQGVFSGDLAQQIEATARIRRLLSKEDNPPIEQVIRAGLVPAFVEFLKSPDQQLQFESAWALTNVASGTSEQTQLIINNGAVPPLVALLSSPSPEVREQAVWALGNIAGDGAMFRDYVLQSGVMDPLLAVIGHDSSSLNLVRNAVWTLSNLCRGKNPPPDWDIVSKALPLLAKNIYSSDLDTLVDASWALSYLSDGSNQHIQAVVEAGVCRRLVDLLTHSSPQVQTPALRCIGNIVTGDDLQTQVVIASGALPALLPIFRSHREGLRKEACWTVSNVLAGTTKQIQAIIDAQLWPELVACMTSAEPRTRREACWAVSNATSGASPDQIAYFVDQNTLGPLCAMLTMMDNRIIKVTLEAIDNILKNGELIRIAMGAGAQNPYAATVEEVGGMVAIHNLQTHDNHEIYTISYRIMETYFADEEDDVAITDDSGFKLQQAAAPATGFNFGGTWNGS</sequence>
<dbReference type="Gene3D" id="1.25.10.10">
    <property type="entry name" value="Leucine-rich Repeat Variant"/>
    <property type="match status" value="1"/>
</dbReference>
<dbReference type="InterPro" id="IPR032413">
    <property type="entry name" value="Arm_3"/>
</dbReference>
<name>A0A0C3BC22_SERVB</name>
<dbReference type="Pfam" id="PF16186">
    <property type="entry name" value="Arm_3"/>
    <property type="match status" value="1"/>
</dbReference>
<dbReference type="GO" id="GO:0005737">
    <property type="term" value="C:cytoplasm"/>
    <property type="evidence" value="ECO:0007669"/>
    <property type="project" value="InterPro"/>
</dbReference>
<dbReference type="Pfam" id="PF01749">
    <property type="entry name" value="IBB"/>
    <property type="match status" value="1"/>
</dbReference>
<evidence type="ECO:0000256" key="3">
    <source>
        <dbReference type="ARBA" id="ARBA00022737"/>
    </source>
</evidence>
<evidence type="ECO:0000256" key="4">
    <source>
        <dbReference type="ARBA" id="ARBA00022927"/>
    </source>
</evidence>
<dbReference type="GO" id="GO:0061608">
    <property type="term" value="F:nuclear import signal receptor activity"/>
    <property type="evidence" value="ECO:0007669"/>
    <property type="project" value="InterPro"/>
</dbReference>
<protein>
    <recommendedName>
        <fullName evidence="5">Importin subunit alpha</fullName>
    </recommendedName>
</protein>
<dbReference type="InterPro" id="IPR000225">
    <property type="entry name" value="Armadillo"/>
</dbReference>
<dbReference type="GO" id="GO:0005634">
    <property type="term" value="C:nucleus"/>
    <property type="evidence" value="ECO:0007669"/>
    <property type="project" value="UniProtKB-ARBA"/>
</dbReference>
<dbReference type="AlphaFoldDB" id="A0A0C3BC22"/>
<dbReference type="InterPro" id="IPR024931">
    <property type="entry name" value="Importin_alpha"/>
</dbReference>
<organism evidence="9 10">
    <name type="scientific">Serendipita vermifera MAFF 305830</name>
    <dbReference type="NCBI Taxonomy" id="933852"/>
    <lineage>
        <taxon>Eukaryota</taxon>
        <taxon>Fungi</taxon>
        <taxon>Dikarya</taxon>
        <taxon>Basidiomycota</taxon>
        <taxon>Agaricomycotina</taxon>
        <taxon>Agaricomycetes</taxon>
        <taxon>Sebacinales</taxon>
        <taxon>Serendipitaceae</taxon>
        <taxon>Serendipita</taxon>
    </lineage>
</organism>
<reference evidence="9 10" key="1">
    <citation type="submission" date="2014-04" db="EMBL/GenBank/DDBJ databases">
        <authorList>
            <consortium name="DOE Joint Genome Institute"/>
            <person name="Kuo A."/>
            <person name="Zuccaro A."/>
            <person name="Kohler A."/>
            <person name="Nagy L.G."/>
            <person name="Floudas D."/>
            <person name="Copeland A."/>
            <person name="Barry K.W."/>
            <person name="Cichocki N."/>
            <person name="Veneault-Fourrey C."/>
            <person name="LaButti K."/>
            <person name="Lindquist E.A."/>
            <person name="Lipzen A."/>
            <person name="Lundell T."/>
            <person name="Morin E."/>
            <person name="Murat C."/>
            <person name="Sun H."/>
            <person name="Tunlid A."/>
            <person name="Henrissat B."/>
            <person name="Grigoriev I.V."/>
            <person name="Hibbett D.S."/>
            <person name="Martin F."/>
            <person name="Nordberg H.P."/>
            <person name="Cantor M.N."/>
            <person name="Hua S.X."/>
        </authorList>
    </citation>
    <scope>NUCLEOTIDE SEQUENCE [LARGE SCALE GENOMIC DNA]</scope>
    <source>
        <strain evidence="9 10">MAFF 305830</strain>
    </source>
</reference>
<dbReference type="PIRSF" id="PIRSF005673">
    <property type="entry name" value="Importin_alpha"/>
    <property type="match status" value="1"/>
</dbReference>
<accession>A0A0C3BC22</accession>
<feature type="domain" description="IBB" evidence="8">
    <location>
        <begin position="1"/>
        <end position="39"/>
    </location>
</feature>
<keyword evidence="2 5" id="KW-0813">Transport</keyword>
<dbReference type="PROSITE" id="PS50176">
    <property type="entry name" value="ARM_REPEAT"/>
    <property type="match status" value="3"/>
</dbReference>
<dbReference type="SUPFAM" id="SSF48371">
    <property type="entry name" value="ARM repeat"/>
    <property type="match status" value="1"/>
</dbReference>
<dbReference type="PROSITE" id="PS51214">
    <property type="entry name" value="IBB"/>
    <property type="match status" value="1"/>
</dbReference>
<evidence type="ECO:0000256" key="6">
    <source>
        <dbReference type="PROSITE-ProRule" id="PRU00259"/>
    </source>
</evidence>
<feature type="repeat" description="ARM" evidence="6">
    <location>
        <begin position="137"/>
        <end position="165"/>
    </location>
</feature>
<keyword evidence="4 5" id="KW-0653">Protein transport</keyword>
<feature type="compositionally biased region" description="Basic and acidic residues" evidence="7">
    <location>
        <begin position="1"/>
        <end position="27"/>
    </location>
</feature>
<feature type="repeat" description="ARM" evidence="6">
    <location>
        <begin position="179"/>
        <end position="208"/>
    </location>
</feature>
<dbReference type="GO" id="GO:0006606">
    <property type="term" value="P:protein import into nucleus"/>
    <property type="evidence" value="ECO:0007669"/>
    <property type="project" value="InterPro"/>
</dbReference>